<feature type="modified residue" description="4-aspartylphosphate" evidence="6">
    <location>
        <position position="54"/>
    </location>
</feature>
<dbReference type="EMBL" id="QLII01000001">
    <property type="protein sequence ID" value="RAI78035.1"/>
    <property type="molecule type" value="Genomic_DNA"/>
</dbReference>
<dbReference type="SUPFAM" id="SSF52540">
    <property type="entry name" value="P-loop containing nucleoside triphosphate hydrolases"/>
    <property type="match status" value="1"/>
</dbReference>
<dbReference type="PROSITE" id="PS00676">
    <property type="entry name" value="SIGMA54_INTERACT_2"/>
    <property type="match status" value="1"/>
</dbReference>
<evidence type="ECO:0000259" key="8">
    <source>
        <dbReference type="PROSITE" id="PS50110"/>
    </source>
</evidence>
<dbReference type="GO" id="GO:0005524">
    <property type="term" value="F:ATP binding"/>
    <property type="evidence" value="ECO:0007669"/>
    <property type="project" value="UniProtKB-KW"/>
</dbReference>
<feature type="domain" description="Response regulatory" evidence="8">
    <location>
        <begin position="4"/>
        <end position="118"/>
    </location>
</feature>
<evidence type="ECO:0000259" key="7">
    <source>
        <dbReference type="PROSITE" id="PS50045"/>
    </source>
</evidence>
<dbReference type="GO" id="GO:0043565">
    <property type="term" value="F:sequence-specific DNA binding"/>
    <property type="evidence" value="ECO:0007669"/>
    <property type="project" value="InterPro"/>
</dbReference>
<dbReference type="InterPro" id="IPR002078">
    <property type="entry name" value="Sigma_54_int"/>
</dbReference>
<comment type="caution">
    <text evidence="9">The sequence shown here is derived from an EMBL/GenBank/DDBJ whole genome shotgun (WGS) entry which is preliminary data.</text>
</comment>
<keyword evidence="2" id="KW-0067">ATP-binding</keyword>
<dbReference type="InterPro" id="IPR003593">
    <property type="entry name" value="AAA+_ATPase"/>
</dbReference>
<evidence type="ECO:0000313" key="9">
    <source>
        <dbReference type="EMBL" id="RAI78035.1"/>
    </source>
</evidence>
<evidence type="ECO:0000313" key="10">
    <source>
        <dbReference type="Proteomes" id="UP000249016"/>
    </source>
</evidence>
<dbReference type="SUPFAM" id="SSF52172">
    <property type="entry name" value="CheY-like"/>
    <property type="match status" value="1"/>
</dbReference>
<keyword evidence="4 9" id="KW-0238">DNA-binding</keyword>
<dbReference type="PANTHER" id="PTHR32071">
    <property type="entry name" value="TRANSCRIPTIONAL REGULATORY PROTEIN"/>
    <property type="match status" value="1"/>
</dbReference>
<dbReference type="FunFam" id="3.40.50.300:FF:000006">
    <property type="entry name" value="DNA-binding transcriptional regulator NtrC"/>
    <property type="match status" value="1"/>
</dbReference>
<keyword evidence="1" id="KW-0547">Nucleotide-binding</keyword>
<evidence type="ECO:0000256" key="3">
    <source>
        <dbReference type="ARBA" id="ARBA00023015"/>
    </source>
</evidence>
<dbReference type="Proteomes" id="UP000249016">
    <property type="component" value="Unassembled WGS sequence"/>
</dbReference>
<dbReference type="GO" id="GO:0006355">
    <property type="term" value="P:regulation of DNA-templated transcription"/>
    <property type="evidence" value="ECO:0007669"/>
    <property type="project" value="InterPro"/>
</dbReference>
<dbReference type="Pfam" id="PF25601">
    <property type="entry name" value="AAA_lid_14"/>
    <property type="match status" value="1"/>
</dbReference>
<dbReference type="InterPro" id="IPR027417">
    <property type="entry name" value="P-loop_NTPase"/>
</dbReference>
<feature type="domain" description="Sigma-54 factor interaction" evidence="7">
    <location>
        <begin position="338"/>
        <end position="567"/>
    </location>
</feature>
<dbReference type="PROSITE" id="PS50045">
    <property type="entry name" value="SIGMA54_INTERACT_4"/>
    <property type="match status" value="1"/>
</dbReference>
<dbReference type="InterPro" id="IPR009057">
    <property type="entry name" value="Homeodomain-like_sf"/>
</dbReference>
<dbReference type="PANTHER" id="PTHR32071:SF117">
    <property type="entry name" value="PTS-DEPENDENT DIHYDROXYACETONE KINASE OPERON REGULATORY PROTEIN-RELATED"/>
    <property type="match status" value="1"/>
</dbReference>
<dbReference type="RefSeq" id="WP_111349342.1">
    <property type="nucleotide sequence ID" value="NZ_QLII01000001.1"/>
</dbReference>
<evidence type="ECO:0000256" key="1">
    <source>
        <dbReference type="ARBA" id="ARBA00022741"/>
    </source>
</evidence>
<dbReference type="Pfam" id="PF00158">
    <property type="entry name" value="Sigma54_activat"/>
    <property type="match status" value="1"/>
</dbReference>
<dbReference type="OrthoDB" id="9782110at2"/>
<sequence>MNQSVLIVEDQFIEANDLRLMLQKAGYRVTGIARSVPNALELIGQEKPDVVLLDIFLKGPLTGIDLAKQLKEDSIPFIYLSANSTQDVLTAAKATQPDGFLVKPFREKDVLVTLEVARYRHEHSLEASFRRGTQLLKQLTKLLADPIDWEQKLLHAGKAIQPFIPFDFMSAGLSAADATAYTDQGYLRIGFDEYQLVGPTELMVMTNLKRHELAALQAKTAIETEAIWYSEIEFKQVCRQPSIQKLIADTFLMRSHLVLPLAVPTGEQFTFSFYSRRPDAYQEEHITLFGQLKPVLTTAVGNLLNTSPKAAPSILTSTSEYVSQSSDSPPIPTTFEGIVGNSHLLLTVFDHLSLVAPSDTSVLILGESGTGKERIAATIHQLSPRKRKPLIRVNCATLPANLIESELFGHEKGSFTGATDKRIGRFEQADGGSIFLDEIGEMPVELQVKLLRVLQEKEIERIGGQSSIKINVRIIAATNRNLEKEVAEGRFRLDLYYRLNVFPIALPPLRDRKEDIPALVQHFIGQYNQKTGKKITGLSAHALSSLLSYHWPGNIRELEHLIERSVLLTKGTLIEEVGLPNMGQPMLPKTSEESRLKTIDENERDHIIAVLKKCNGRIWGAGGAAEVLNVPPTTLNSKMKKLGIRKEYLDLR</sequence>
<dbReference type="AlphaFoldDB" id="A0A327NTJ6"/>
<dbReference type="InterPro" id="IPR025944">
    <property type="entry name" value="Sigma_54_int_dom_CS"/>
</dbReference>
<dbReference type="Gene3D" id="3.40.50.2300">
    <property type="match status" value="1"/>
</dbReference>
<dbReference type="Gene3D" id="1.10.10.60">
    <property type="entry name" value="Homeodomain-like"/>
    <property type="match status" value="1"/>
</dbReference>
<evidence type="ECO:0000256" key="6">
    <source>
        <dbReference type="PROSITE-ProRule" id="PRU00169"/>
    </source>
</evidence>
<dbReference type="InterPro" id="IPR011006">
    <property type="entry name" value="CheY-like_superfamily"/>
</dbReference>
<organism evidence="9 10">
    <name type="scientific">Spirosoma telluris</name>
    <dbReference type="NCBI Taxonomy" id="2183553"/>
    <lineage>
        <taxon>Bacteria</taxon>
        <taxon>Pseudomonadati</taxon>
        <taxon>Bacteroidota</taxon>
        <taxon>Cytophagia</taxon>
        <taxon>Cytophagales</taxon>
        <taxon>Cytophagaceae</taxon>
        <taxon>Spirosoma</taxon>
    </lineage>
</organism>
<dbReference type="InterPro" id="IPR058031">
    <property type="entry name" value="AAA_lid_NorR"/>
</dbReference>
<reference evidence="9 10" key="1">
    <citation type="submission" date="2018-06" db="EMBL/GenBank/DDBJ databases">
        <title>Spirosoma sp. HMF3257 Genome sequencing and assembly.</title>
        <authorList>
            <person name="Kang H."/>
            <person name="Cha I."/>
            <person name="Kim H."/>
            <person name="Kang J."/>
            <person name="Joh K."/>
        </authorList>
    </citation>
    <scope>NUCLEOTIDE SEQUENCE [LARGE SCALE GENOMIC DNA]</scope>
    <source>
        <strain evidence="9 10">HMF3257</strain>
    </source>
</reference>
<dbReference type="PROSITE" id="PS00688">
    <property type="entry name" value="SIGMA54_INTERACT_3"/>
    <property type="match status" value="1"/>
</dbReference>
<dbReference type="InterPro" id="IPR025943">
    <property type="entry name" value="Sigma_54_int_dom_ATP-bd_2"/>
</dbReference>
<keyword evidence="10" id="KW-1185">Reference proteome</keyword>
<dbReference type="Gene3D" id="3.40.50.300">
    <property type="entry name" value="P-loop containing nucleotide triphosphate hydrolases"/>
    <property type="match status" value="1"/>
</dbReference>
<evidence type="ECO:0000256" key="2">
    <source>
        <dbReference type="ARBA" id="ARBA00022840"/>
    </source>
</evidence>
<proteinExistence type="predicted"/>
<dbReference type="CDD" id="cd17534">
    <property type="entry name" value="REC_DC-like"/>
    <property type="match status" value="1"/>
</dbReference>
<dbReference type="SUPFAM" id="SSF46689">
    <property type="entry name" value="Homeodomain-like"/>
    <property type="match status" value="1"/>
</dbReference>
<protein>
    <submittedName>
        <fullName evidence="9">DNA-binding response regulator</fullName>
    </submittedName>
</protein>
<gene>
    <name evidence="9" type="ORF">HMF3257_35185</name>
</gene>
<name>A0A327NTJ6_9BACT</name>
<keyword evidence="3" id="KW-0805">Transcription regulation</keyword>
<dbReference type="SMART" id="SM00382">
    <property type="entry name" value="AAA"/>
    <property type="match status" value="1"/>
</dbReference>
<keyword evidence="5" id="KW-0804">Transcription</keyword>
<dbReference type="InterPro" id="IPR001789">
    <property type="entry name" value="Sig_transdc_resp-reg_receiver"/>
</dbReference>
<keyword evidence="6" id="KW-0597">Phosphoprotein</keyword>
<evidence type="ECO:0000256" key="5">
    <source>
        <dbReference type="ARBA" id="ARBA00023163"/>
    </source>
</evidence>
<dbReference type="Pfam" id="PF00072">
    <property type="entry name" value="Response_reg"/>
    <property type="match status" value="1"/>
</dbReference>
<accession>A0A327NTJ6</accession>
<dbReference type="PROSITE" id="PS00675">
    <property type="entry name" value="SIGMA54_INTERACT_1"/>
    <property type="match status" value="1"/>
</dbReference>
<evidence type="ECO:0000256" key="4">
    <source>
        <dbReference type="ARBA" id="ARBA00023125"/>
    </source>
</evidence>
<dbReference type="Gene3D" id="1.10.8.60">
    <property type="match status" value="1"/>
</dbReference>
<dbReference type="PROSITE" id="PS50110">
    <property type="entry name" value="RESPONSE_REGULATORY"/>
    <property type="match status" value="1"/>
</dbReference>
<dbReference type="SMART" id="SM00448">
    <property type="entry name" value="REC"/>
    <property type="match status" value="1"/>
</dbReference>
<dbReference type="CDD" id="cd00009">
    <property type="entry name" value="AAA"/>
    <property type="match status" value="1"/>
</dbReference>
<dbReference type="InterPro" id="IPR025662">
    <property type="entry name" value="Sigma_54_int_dom_ATP-bd_1"/>
</dbReference>
<dbReference type="GO" id="GO:0000160">
    <property type="term" value="P:phosphorelay signal transduction system"/>
    <property type="evidence" value="ECO:0007669"/>
    <property type="project" value="InterPro"/>
</dbReference>